<reference evidence="6" key="1">
    <citation type="submission" date="2017-02" db="UniProtKB">
        <authorList>
            <consortium name="WormBaseParasite"/>
        </authorList>
    </citation>
    <scope>IDENTIFICATION</scope>
</reference>
<evidence type="ECO:0000256" key="1">
    <source>
        <dbReference type="SAM" id="Coils"/>
    </source>
</evidence>
<dbReference type="Pfam" id="PF14529">
    <property type="entry name" value="Exo_endo_phos_2"/>
    <property type="match status" value="1"/>
</dbReference>
<feature type="coiled-coil region" evidence="1">
    <location>
        <begin position="17"/>
        <end position="72"/>
    </location>
</feature>
<dbReference type="Gene3D" id="3.60.10.10">
    <property type="entry name" value="Endonuclease/exonuclease/phosphatase"/>
    <property type="match status" value="1"/>
</dbReference>
<protein>
    <submittedName>
        <fullName evidence="6">Endo/exonuclease/phosphatase domain-containing protein</fullName>
    </submittedName>
</protein>
<proteinExistence type="predicted"/>
<dbReference type="SUPFAM" id="SSF56219">
    <property type="entry name" value="DNase I-like"/>
    <property type="match status" value="1"/>
</dbReference>
<dbReference type="AlphaFoldDB" id="A0A0N4UN65"/>
<evidence type="ECO:0000313" key="3">
    <source>
        <dbReference type="EMBL" id="VDN53082.1"/>
    </source>
</evidence>
<sequence length="335" mass="37969">MAPKKVAAYGVVSNNDISCLNKTIEDMRSQLASITEKYEKQQDLIVYLTRSVEILTKVNEELKNDINNLKASSLGNFDHSKIETEQVLETIEEYFEKKEKEPCLVGINIPEKSTDDESATADRLLAENIVVADGLLLIDNPNSIFCINETWLDDSIDNHELNFDGFIVSRKERTINSSNIRGGGLIMLIPDYYKFITFDDYVCSSFESLLIKIYLNNSNISLLNLYRPPGYGSKFTKDLYNLLLKLKLIGTDYVIVGDPNMPNIDWENSCLKSSNKFEEDFLNFCTYVGLQQHVKVATRYNTILDVVLATSTSLVDSIGVLEPFVIVITMSFIFH</sequence>
<dbReference type="PANTHER" id="PTHR33395">
    <property type="entry name" value="TRANSCRIPTASE, PUTATIVE-RELATED-RELATED"/>
    <property type="match status" value="1"/>
</dbReference>
<evidence type="ECO:0000313" key="6">
    <source>
        <dbReference type="WBParaSite" id="DME_0000933301-mRNA-1"/>
    </source>
</evidence>
<dbReference type="EMBL" id="UYYG01000100">
    <property type="protein sequence ID" value="VDN53082.1"/>
    <property type="molecule type" value="Genomic_DNA"/>
</dbReference>
<dbReference type="Proteomes" id="UP000274756">
    <property type="component" value="Unassembled WGS sequence"/>
</dbReference>
<dbReference type="WBParaSite" id="DME_0000933301-mRNA-1">
    <property type="protein sequence ID" value="DME_0000933301-mRNA-1"/>
    <property type="gene ID" value="DME_0000933301"/>
</dbReference>
<evidence type="ECO:0000259" key="2">
    <source>
        <dbReference type="Pfam" id="PF14529"/>
    </source>
</evidence>
<name>A0A0N4UN65_DRAME</name>
<dbReference type="PANTHER" id="PTHR33395:SF22">
    <property type="entry name" value="REVERSE TRANSCRIPTASE DOMAIN-CONTAINING PROTEIN"/>
    <property type="match status" value="1"/>
</dbReference>
<dbReference type="OrthoDB" id="426210at2759"/>
<organism evidence="4 6">
    <name type="scientific">Dracunculus medinensis</name>
    <name type="common">Guinea worm</name>
    <dbReference type="NCBI Taxonomy" id="318479"/>
    <lineage>
        <taxon>Eukaryota</taxon>
        <taxon>Metazoa</taxon>
        <taxon>Ecdysozoa</taxon>
        <taxon>Nematoda</taxon>
        <taxon>Chromadorea</taxon>
        <taxon>Rhabditida</taxon>
        <taxon>Spirurina</taxon>
        <taxon>Dracunculoidea</taxon>
        <taxon>Dracunculidae</taxon>
        <taxon>Dracunculus</taxon>
    </lineage>
</organism>
<dbReference type="InterPro" id="IPR036691">
    <property type="entry name" value="Endo/exonu/phosph_ase_sf"/>
</dbReference>
<gene>
    <name evidence="3" type="ORF">DME_LOCUS3055</name>
</gene>
<feature type="domain" description="Endonuclease/exonuclease/phosphatase" evidence="2">
    <location>
        <begin position="221"/>
        <end position="313"/>
    </location>
</feature>
<dbReference type="GO" id="GO:0031012">
    <property type="term" value="C:extracellular matrix"/>
    <property type="evidence" value="ECO:0007669"/>
    <property type="project" value="TreeGrafter"/>
</dbReference>
<accession>A0A0N4UN65</accession>
<dbReference type="GO" id="GO:0007508">
    <property type="term" value="P:larval heart development"/>
    <property type="evidence" value="ECO:0007669"/>
    <property type="project" value="TreeGrafter"/>
</dbReference>
<keyword evidence="5" id="KW-1185">Reference proteome</keyword>
<reference evidence="3 5" key="2">
    <citation type="submission" date="2018-11" db="EMBL/GenBank/DDBJ databases">
        <authorList>
            <consortium name="Pathogen Informatics"/>
        </authorList>
    </citation>
    <scope>NUCLEOTIDE SEQUENCE [LARGE SCALE GENOMIC DNA]</scope>
</reference>
<dbReference type="STRING" id="318479.A0A0N4UN65"/>
<keyword evidence="1" id="KW-0175">Coiled coil</keyword>
<dbReference type="InterPro" id="IPR005135">
    <property type="entry name" value="Endo/exonuclease/phosphatase"/>
</dbReference>
<evidence type="ECO:0000313" key="4">
    <source>
        <dbReference type="Proteomes" id="UP000038040"/>
    </source>
</evidence>
<dbReference type="GO" id="GO:0061343">
    <property type="term" value="P:cell adhesion involved in heart morphogenesis"/>
    <property type="evidence" value="ECO:0007669"/>
    <property type="project" value="TreeGrafter"/>
</dbReference>
<dbReference type="Proteomes" id="UP000038040">
    <property type="component" value="Unplaced"/>
</dbReference>
<evidence type="ECO:0000313" key="5">
    <source>
        <dbReference type="Proteomes" id="UP000274756"/>
    </source>
</evidence>
<dbReference type="GO" id="GO:0003824">
    <property type="term" value="F:catalytic activity"/>
    <property type="evidence" value="ECO:0007669"/>
    <property type="project" value="InterPro"/>
</dbReference>